<evidence type="ECO:0000256" key="6">
    <source>
        <dbReference type="ARBA" id="ARBA00023295"/>
    </source>
</evidence>
<evidence type="ECO:0000256" key="1">
    <source>
        <dbReference type="ARBA" id="ARBA00001913"/>
    </source>
</evidence>
<evidence type="ECO:0000256" key="2">
    <source>
        <dbReference type="ARBA" id="ARBA00008061"/>
    </source>
</evidence>
<comment type="similarity">
    <text evidence="2">Belongs to the glycosyl hydrolase 13 family.</text>
</comment>
<dbReference type="GO" id="GO:0004556">
    <property type="term" value="F:alpha-amylase activity"/>
    <property type="evidence" value="ECO:0007669"/>
    <property type="project" value="UniProtKB-EC"/>
</dbReference>
<dbReference type="EMBL" id="JBHULC010000039">
    <property type="protein sequence ID" value="MFD2524053.1"/>
    <property type="molecule type" value="Genomic_DNA"/>
</dbReference>
<keyword evidence="9" id="KW-1185">Reference proteome</keyword>
<dbReference type="CDD" id="cd11318">
    <property type="entry name" value="AmyAc_bac_fung_AmyA"/>
    <property type="match status" value="1"/>
</dbReference>
<dbReference type="InterPro" id="IPR013776">
    <property type="entry name" value="A-amylase_thermo"/>
</dbReference>
<dbReference type="NCBIfam" id="NF006968">
    <property type="entry name" value="PRK09441.1-1"/>
    <property type="match status" value="1"/>
</dbReference>
<keyword evidence="6 8" id="KW-0326">Glycosidase</keyword>
<feature type="domain" description="Glycosyl hydrolase family 13 catalytic" evidence="7">
    <location>
        <begin position="13"/>
        <end position="411"/>
    </location>
</feature>
<gene>
    <name evidence="8" type="ORF">ACFSR2_24340</name>
</gene>
<evidence type="ECO:0000256" key="5">
    <source>
        <dbReference type="ARBA" id="ARBA00023277"/>
    </source>
</evidence>
<dbReference type="SUPFAM" id="SSF51011">
    <property type="entry name" value="Glycosyl hydrolase domain"/>
    <property type="match status" value="1"/>
</dbReference>
<comment type="caution">
    <text evidence="8">The sequence shown here is derived from an EMBL/GenBank/DDBJ whole genome shotgun (WGS) entry which is preliminary data.</text>
</comment>
<reference evidence="9" key="1">
    <citation type="journal article" date="2019" name="Int. J. Syst. Evol. Microbiol.">
        <title>The Global Catalogue of Microorganisms (GCM) 10K type strain sequencing project: providing services to taxonomists for standard genome sequencing and annotation.</title>
        <authorList>
            <consortium name="The Broad Institute Genomics Platform"/>
            <consortium name="The Broad Institute Genome Sequencing Center for Infectious Disease"/>
            <person name="Wu L."/>
            <person name="Ma J."/>
        </authorList>
    </citation>
    <scope>NUCLEOTIDE SEQUENCE [LARGE SCALE GENOMIC DNA]</scope>
    <source>
        <strain evidence="9">KCTC 52344</strain>
    </source>
</reference>
<proteinExistence type="inferred from homology"/>
<dbReference type="Proteomes" id="UP001597510">
    <property type="component" value="Unassembled WGS sequence"/>
</dbReference>
<dbReference type="Gene3D" id="2.40.30.140">
    <property type="match status" value="1"/>
</dbReference>
<dbReference type="RefSeq" id="WP_340238600.1">
    <property type="nucleotide sequence ID" value="NZ_JBBEWC010000010.1"/>
</dbReference>
<comment type="cofactor">
    <cofactor evidence="1">
        <name>Ca(2+)</name>
        <dbReference type="ChEBI" id="CHEBI:29108"/>
    </cofactor>
</comment>
<dbReference type="SUPFAM" id="SSF51445">
    <property type="entry name" value="(Trans)glycosidases"/>
    <property type="match status" value="1"/>
</dbReference>
<keyword evidence="4 8" id="KW-0378">Hydrolase</keyword>
<evidence type="ECO:0000313" key="8">
    <source>
        <dbReference type="EMBL" id="MFD2524053.1"/>
    </source>
</evidence>
<evidence type="ECO:0000259" key="7">
    <source>
        <dbReference type="SMART" id="SM00642"/>
    </source>
</evidence>
<dbReference type="NCBIfam" id="NF006969">
    <property type="entry name" value="PRK09441.1-2"/>
    <property type="match status" value="1"/>
</dbReference>
<dbReference type="PIRSF" id="PIRSF001021">
    <property type="entry name" value="Alph-amls_thrmst"/>
    <property type="match status" value="1"/>
</dbReference>
<dbReference type="EC" id="3.2.1.1" evidence="8"/>
<keyword evidence="5" id="KW-0119">Carbohydrate metabolism</keyword>
<evidence type="ECO:0000313" key="9">
    <source>
        <dbReference type="Proteomes" id="UP001597510"/>
    </source>
</evidence>
<dbReference type="InterPro" id="IPR013780">
    <property type="entry name" value="Glyco_hydro_b"/>
</dbReference>
<accession>A0ABW5JEF3</accession>
<dbReference type="SMART" id="SM00642">
    <property type="entry name" value="Aamy"/>
    <property type="match status" value="1"/>
</dbReference>
<dbReference type="InterPro" id="IPR017853">
    <property type="entry name" value="GH"/>
</dbReference>
<organism evidence="8 9">
    <name type="scientific">Emticicia soli</name>
    <dbReference type="NCBI Taxonomy" id="2027878"/>
    <lineage>
        <taxon>Bacteria</taxon>
        <taxon>Pseudomonadati</taxon>
        <taxon>Bacteroidota</taxon>
        <taxon>Cytophagia</taxon>
        <taxon>Cytophagales</taxon>
        <taxon>Leadbetterellaceae</taxon>
        <taxon>Emticicia</taxon>
    </lineage>
</organism>
<keyword evidence="3" id="KW-0479">Metal-binding</keyword>
<dbReference type="PANTHER" id="PTHR43447">
    <property type="entry name" value="ALPHA-AMYLASE"/>
    <property type="match status" value="1"/>
</dbReference>
<sequence>MLKNEKSIKASNEVMIQFFEWYYPADGSLWKEVSQEAKQLKKSGITAVWLPPAYKGCSGKNSQGYDVYDLYDLGEFDQKGTIRTKYGTKEEYIAAINALHQQEIHVYVDIVLNHKGGADDTEKVMVRKVDPENRNEFISAPFEIEANTKFNFPNRKNKYSDFVWDYNCFTGVDCAKGIQEKCIYSIINDYGDGWEEVVGEEKGNYDYLMFSDIEFRNPAVREELKQWGKWYHETTGFDGVRLDALKHISPDFFNEWLDYMRANVKPGLVAIGEYWSNTDLHLLEAYVEATQGRVQLFDVPLHYNLHSASNAGKDYDLRTIFDNSLVSIHPDLAVTFVDNHDTQPFQSLESVVDTWFKPLAYALILLRQNGFPCVFYCDLYGTCYTEKKHDGTDNHVTLPKISALEKLLLARQQYAWGTQHDYFDEPNCIGWVREGDNEHSGCAVLVSNGEDAEKAMNVGPQYAGKCFIDYLDETHTEIWIDKEGIGSFHVNASSVAIWVLKD</sequence>
<name>A0ABW5JEF3_9BACT</name>
<evidence type="ECO:0000256" key="3">
    <source>
        <dbReference type="ARBA" id="ARBA00022723"/>
    </source>
</evidence>
<dbReference type="Gene3D" id="2.60.40.1180">
    <property type="entry name" value="Golgi alpha-mannosidase II"/>
    <property type="match status" value="1"/>
</dbReference>
<evidence type="ECO:0000256" key="4">
    <source>
        <dbReference type="ARBA" id="ARBA00022801"/>
    </source>
</evidence>
<dbReference type="InterPro" id="IPR006047">
    <property type="entry name" value="GH13_cat_dom"/>
</dbReference>
<dbReference type="Pfam" id="PF00128">
    <property type="entry name" value="Alpha-amylase"/>
    <property type="match status" value="1"/>
</dbReference>
<protein>
    <submittedName>
        <fullName evidence="8">Alpha-amylase</fullName>
        <ecNumber evidence="8">3.2.1.1</ecNumber>
    </submittedName>
</protein>
<dbReference type="Gene3D" id="3.20.20.80">
    <property type="entry name" value="Glycosidases"/>
    <property type="match status" value="1"/>
</dbReference>